<evidence type="ECO:0008006" key="4">
    <source>
        <dbReference type="Google" id="ProtNLM"/>
    </source>
</evidence>
<feature type="signal peptide" evidence="1">
    <location>
        <begin position="1"/>
        <end position="23"/>
    </location>
</feature>
<dbReference type="RefSeq" id="WP_124907731.1">
    <property type="nucleotide sequence ID" value="NZ_RQJP01000003.1"/>
</dbReference>
<proteinExistence type="predicted"/>
<accession>A0A3P1CLP1</accession>
<comment type="caution">
    <text evidence="2">The sequence shown here is derived from an EMBL/GenBank/DDBJ whole genome shotgun (WGS) entry which is preliminary data.</text>
</comment>
<reference evidence="2 3" key="1">
    <citation type="submission" date="2018-11" db="EMBL/GenBank/DDBJ databases">
        <authorList>
            <person name="Zhou Z."/>
            <person name="Wang G."/>
        </authorList>
    </citation>
    <scope>NUCLEOTIDE SEQUENCE [LARGE SCALE GENOMIC DNA]</scope>
    <source>
        <strain evidence="2 3">KCTC42998</strain>
    </source>
</reference>
<dbReference type="OrthoDB" id="953290at2"/>
<gene>
    <name evidence="2" type="ORF">EHT87_16375</name>
</gene>
<organism evidence="2 3">
    <name type="scientific">Larkinella knui</name>
    <dbReference type="NCBI Taxonomy" id="2025310"/>
    <lineage>
        <taxon>Bacteria</taxon>
        <taxon>Pseudomonadati</taxon>
        <taxon>Bacteroidota</taxon>
        <taxon>Cytophagia</taxon>
        <taxon>Cytophagales</taxon>
        <taxon>Spirosomataceae</taxon>
        <taxon>Larkinella</taxon>
    </lineage>
</organism>
<dbReference type="EMBL" id="RQJP01000003">
    <property type="protein sequence ID" value="RRB13834.1"/>
    <property type="molecule type" value="Genomic_DNA"/>
</dbReference>
<evidence type="ECO:0000256" key="1">
    <source>
        <dbReference type="SAM" id="SignalP"/>
    </source>
</evidence>
<keyword evidence="3" id="KW-1185">Reference proteome</keyword>
<protein>
    <recommendedName>
        <fullName evidence="4">DUF4595 domain-containing protein</fullName>
    </recommendedName>
</protein>
<sequence>MKFFFIRFAVPATLLFFLGSCSVQDHLIPVTSCHIIEEVYQNASILGGPPKSPTETLDIDGIKVPIGITDHRQYEYDNQGRVSRVVFVPVPEALVKGRTDTFEYATNQVIQTITLPDGTKEKSTFKLNEFGSWDLSANTYDADGFVIRTKVAYSTGKEWFEDGVDEYTIEGGNIIKSISTRPQNGFTFTTLYEYDLSKPNVPVIYSFYARTSKNLPTKIISYQGPIGASYRSEQEYRYVFDQNGQVKRRIEISNSYTTDGTKYLPTRYVVTDYTITCQ</sequence>
<dbReference type="Proteomes" id="UP000274271">
    <property type="component" value="Unassembled WGS sequence"/>
</dbReference>
<evidence type="ECO:0000313" key="2">
    <source>
        <dbReference type="EMBL" id="RRB13834.1"/>
    </source>
</evidence>
<keyword evidence="1" id="KW-0732">Signal</keyword>
<name>A0A3P1CLP1_9BACT</name>
<dbReference type="AlphaFoldDB" id="A0A3P1CLP1"/>
<evidence type="ECO:0000313" key="3">
    <source>
        <dbReference type="Proteomes" id="UP000274271"/>
    </source>
</evidence>
<feature type="chain" id="PRO_5018161045" description="DUF4595 domain-containing protein" evidence="1">
    <location>
        <begin position="24"/>
        <end position="278"/>
    </location>
</feature>
<dbReference type="PROSITE" id="PS51257">
    <property type="entry name" value="PROKAR_LIPOPROTEIN"/>
    <property type="match status" value="1"/>
</dbReference>